<comment type="caution">
    <text evidence="1">The sequence shown here is derived from an EMBL/GenBank/DDBJ whole genome shotgun (WGS) entry which is preliminary data.</text>
</comment>
<evidence type="ECO:0000313" key="2">
    <source>
        <dbReference type="Proteomes" id="UP000664859"/>
    </source>
</evidence>
<proteinExistence type="predicted"/>
<gene>
    <name evidence="1" type="ORF">JKP88DRAFT_273931</name>
</gene>
<keyword evidence="2" id="KW-1185">Reference proteome</keyword>
<protein>
    <submittedName>
        <fullName evidence="1">Uncharacterized protein</fullName>
    </submittedName>
</protein>
<organism evidence="1 2">
    <name type="scientific">Tribonema minus</name>
    <dbReference type="NCBI Taxonomy" id="303371"/>
    <lineage>
        <taxon>Eukaryota</taxon>
        <taxon>Sar</taxon>
        <taxon>Stramenopiles</taxon>
        <taxon>Ochrophyta</taxon>
        <taxon>PX clade</taxon>
        <taxon>Xanthophyceae</taxon>
        <taxon>Tribonematales</taxon>
        <taxon>Tribonemataceae</taxon>
        <taxon>Tribonema</taxon>
    </lineage>
</organism>
<evidence type="ECO:0000313" key="1">
    <source>
        <dbReference type="EMBL" id="KAG5178656.1"/>
    </source>
</evidence>
<dbReference type="AlphaFoldDB" id="A0A835YPH0"/>
<sequence length="506" mass="53447">MSCLLATAAAVAGDSILNHIEDFGDCPEDKLNDCTDVRAQLIRQYPLADLRVIAVQRGVLNAKAYTSDASGNLILKAFDYQWTFPNFKKGTVQTPAGASSDAPFETTLPTSNNDGRLAFAGATADDARKGGAFVWTPDMNPAIHFLQLHDGAATAVDPKTSKPRDTLVESLPCNAAQTAALPGCTWLAKFTVNSAPSGTGLTLAKKAPNGGGRRAADADADAAAAADESADRELLQLLLSGDGDAHDHFQRSGGRVLGDGSVIMPSGRRLDDGSVIKVGLLWTAAARDALGGLAATIRSRITAAMTSANTVLNNSGIGFQFAYQIGRTTFVEPATGGLEAIVRDWHARQLAELFRRVNHIDLVQVVAATGGRECSVSAQLTHLTTPADTDYIALSAAHYSCLGYGTWGSLNGFARNLGAQGISTEFPSDWSYARAYTTCLTPGATYQTVMGDNTFACPAMPRLSTFSSPIDWSLGWLALKRGTASKDNARVLESTRSYVANYRLGA</sequence>
<dbReference type="Proteomes" id="UP000664859">
    <property type="component" value="Unassembled WGS sequence"/>
</dbReference>
<name>A0A835YPH0_9STRA</name>
<reference evidence="1" key="1">
    <citation type="submission" date="2021-02" db="EMBL/GenBank/DDBJ databases">
        <title>First Annotated Genome of the Yellow-green Alga Tribonema minus.</title>
        <authorList>
            <person name="Mahan K.M."/>
        </authorList>
    </citation>
    <scope>NUCLEOTIDE SEQUENCE</scope>
    <source>
        <strain evidence="1">UTEX B ZZ1240</strain>
    </source>
</reference>
<dbReference type="EMBL" id="JAFCMP010000514">
    <property type="protein sequence ID" value="KAG5178656.1"/>
    <property type="molecule type" value="Genomic_DNA"/>
</dbReference>
<accession>A0A835YPH0</accession>